<dbReference type="AlphaFoldDB" id="A0A9W6GA19"/>
<feature type="compositionally biased region" description="Polar residues" evidence="1">
    <location>
        <begin position="131"/>
        <end position="148"/>
    </location>
</feature>
<gene>
    <name evidence="3" type="ORF">GALLR39Z86_39840</name>
</gene>
<keyword evidence="2" id="KW-0472">Membrane</keyword>
<sequence length="148" mass="16198">MNPFVTRGQVRSLQDELRALAREQQQTNRLLAVLIEQQRREFERQRRSADGSERMSAYLATIALSVAMVSLVIGLLAVFPALPDSPTKIVGIVAAGMTILLFLGVAVRQAIAAVRMQHEVEDADDRPVTGDNGTATTPMSQSAKRQQP</sequence>
<keyword evidence="2" id="KW-1133">Transmembrane helix</keyword>
<evidence type="ECO:0000256" key="2">
    <source>
        <dbReference type="SAM" id="Phobius"/>
    </source>
</evidence>
<feature type="region of interest" description="Disordered" evidence="1">
    <location>
        <begin position="120"/>
        <end position="148"/>
    </location>
</feature>
<feature type="transmembrane region" description="Helical" evidence="2">
    <location>
        <begin position="88"/>
        <end position="107"/>
    </location>
</feature>
<dbReference type="EMBL" id="BSDT01000001">
    <property type="protein sequence ID" value="GLI44134.1"/>
    <property type="molecule type" value="Genomic_DNA"/>
</dbReference>
<evidence type="ECO:0000256" key="1">
    <source>
        <dbReference type="SAM" id="MobiDB-lite"/>
    </source>
</evidence>
<keyword evidence="4" id="KW-1185">Reference proteome</keyword>
<comment type="caution">
    <text evidence="3">The sequence shown here is derived from an EMBL/GenBank/DDBJ whole genome shotgun (WGS) entry which is preliminary data.</text>
</comment>
<organism evidence="3 4">
    <name type="scientific">Glycomyces algeriensis</name>
    <dbReference type="NCBI Taxonomy" id="256037"/>
    <lineage>
        <taxon>Bacteria</taxon>
        <taxon>Bacillati</taxon>
        <taxon>Actinomycetota</taxon>
        <taxon>Actinomycetes</taxon>
        <taxon>Glycomycetales</taxon>
        <taxon>Glycomycetaceae</taxon>
        <taxon>Glycomyces</taxon>
    </lineage>
</organism>
<name>A0A9W6GA19_9ACTN</name>
<protein>
    <submittedName>
        <fullName evidence="3">Uncharacterized protein</fullName>
    </submittedName>
</protein>
<dbReference type="RefSeq" id="WP_270114830.1">
    <property type="nucleotide sequence ID" value="NZ_BAAAOL010000007.1"/>
</dbReference>
<dbReference type="Proteomes" id="UP001144313">
    <property type="component" value="Unassembled WGS sequence"/>
</dbReference>
<evidence type="ECO:0000313" key="4">
    <source>
        <dbReference type="Proteomes" id="UP001144313"/>
    </source>
</evidence>
<evidence type="ECO:0000313" key="3">
    <source>
        <dbReference type="EMBL" id="GLI44134.1"/>
    </source>
</evidence>
<keyword evidence="2" id="KW-0812">Transmembrane</keyword>
<reference evidence="3" key="1">
    <citation type="submission" date="2022-12" db="EMBL/GenBank/DDBJ databases">
        <title>Reference genome sequencing for broad-spectrum identification of bacterial and archaeal isolates by mass spectrometry.</title>
        <authorList>
            <person name="Sekiguchi Y."/>
            <person name="Tourlousse D.M."/>
        </authorList>
    </citation>
    <scope>NUCLEOTIDE SEQUENCE</scope>
    <source>
        <strain evidence="3">LLR39Z86</strain>
    </source>
</reference>
<feature type="transmembrane region" description="Helical" evidence="2">
    <location>
        <begin position="56"/>
        <end position="82"/>
    </location>
</feature>
<accession>A0A9W6GA19</accession>
<proteinExistence type="predicted"/>